<dbReference type="EMBL" id="JACGWJ010000011">
    <property type="protein sequence ID" value="KAL0387684.1"/>
    <property type="molecule type" value="Genomic_DNA"/>
</dbReference>
<feature type="compositionally biased region" description="Acidic residues" evidence="2">
    <location>
        <begin position="404"/>
        <end position="413"/>
    </location>
</feature>
<dbReference type="Pfam" id="PF03732">
    <property type="entry name" value="Retrotrans_gag"/>
    <property type="match status" value="1"/>
</dbReference>
<comment type="caution">
    <text evidence="4">The sequence shown here is derived from an EMBL/GenBank/DDBJ whole genome shotgun (WGS) entry which is preliminary data.</text>
</comment>
<feature type="domain" description="Retrotransposon gag" evidence="3">
    <location>
        <begin position="82"/>
        <end position="174"/>
    </location>
</feature>
<evidence type="ECO:0000256" key="1">
    <source>
        <dbReference type="SAM" id="Coils"/>
    </source>
</evidence>
<name>A0AAW2S5M3_SESRA</name>
<evidence type="ECO:0000259" key="3">
    <source>
        <dbReference type="Pfam" id="PF03732"/>
    </source>
</evidence>
<organism evidence="4">
    <name type="scientific">Sesamum radiatum</name>
    <name type="common">Black benniseed</name>
    <dbReference type="NCBI Taxonomy" id="300843"/>
    <lineage>
        <taxon>Eukaryota</taxon>
        <taxon>Viridiplantae</taxon>
        <taxon>Streptophyta</taxon>
        <taxon>Embryophyta</taxon>
        <taxon>Tracheophyta</taxon>
        <taxon>Spermatophyta</taxon>
        <taxon>Magnoliopsida</taxon>
        <taxon>eudicotyledons</taxon>
        <taxon>Gunneridae</taxon>
        <taxon>Pentapetalae</taxon>
        <taxon>asterids</taxon>
        <taxon>lamiids</taxon>
        <taxon>Lamiales</taxon>
        <taxon>Pedaliaceae</taxon>
        <taxon>Sesamum</taxon>
    </lineage>
</organism>
<feature type="coiled-coil region" evidence="1">
    <location>
        <begin position="323"/>
        <end position="375"/>
    </location>
</feature>
<dbReference type="InterPro" id="IPR005162">
    <property type="entry name" value="Retrotrans_gag_dom"/>
</dbReference>
<dbReference type="PANTHER" id="PTHR33223:SF3">
    <property type="match status" value="1"/>
</dbReference>
<accession>A0AAW2S5M3</accession>
<reference evidence="4" key="2">
    <citation type="journal article" date="2024" name="Plant">
        <title>Genomic evolution and insights into agronomic trait innovations of Sesamum species.</title>
        <authorList>
            <person name="Miao H."/>
            <person name="Wang L."/>
            <person name="Qu L."/>
            <person name="Liu H."/>
            <person name="Sun Y."/>
            <person name="Le M."/>
            <person name="Wang Q."/>
            <person name="Wei S."/>
            <person name="Zheng Y."/>
            <person name="Lin W."/>
            <person name="Duan Y."/>
            <person name="Cao H."/>
            <person name="Xiong S."/>
            <person name="Wang X."/>
            <person name="Wei L."/>
            <person name="Li C."/>
            <person name="Ma Q."/>
            <person name="Ju M."/>
            <person name="Zhao R."/>
            <person name="Li G."/>
            <person name="Mu C."/>
            <person name="Tian Q."/>
            <person name="Mei H."/>
            <person name="Zhang T."/>
            <person name="Gao T."/>
            <person name="Zhang H."/>
        </authorList>
    </citation>
    <scope>NUCLEOTIDE SEQUENCE</scope>
    <source>
        <strain evidence="4">G02</strain>
    </source>
</reference>
<dbReference type="CDD" id="cd00303">
    <property type="entry name" value="retropepsin_like"/>
    <property type="match status" value="1"/>
</dbReference>
<evidence type="ECO:0000313" key="4">
    <source>
        <dbReference type="EMBL" id="KAL0387684.1"/>
    </source>
</evidence>
<protein>
    <recommendedName>
        <fullName evidence="3">Retrotransposon gag domain-containing protein</fullName>
    </recommendedName>
</protein>
<sequence length="725" mass="82271">MAIVPERTINDMTSPDLNQQPLCIEYPDLEVNFELKSGLIHLLPTFRGLAGENPHRHLKEFHVVCSGMRPQGVTEEQIKLRAFPFSLADQAKDWLYFLPSGSVATWNDLKKRFFEKYFPASRATTIRKEISGIRQFAGESLFEYWGRFNELVKSCPHHQIPDHLLIQYFYEGLSSMDRKLIDAASGGALFNKTLTEERNLISIMASNTQQFGTRYDDPPRKSNEVSIAAFDDRLNELTSLVKKLAVERTQHVKACGICTSPQHVTDMCPTLQEGPTEHTEAIGEFFRTTAEENFQRPQYRPPMPPPSNPKQGTHLEDMMKSLISNTQQIQQNTQQQIQQLQQSVQQFQLSTQTSIQNLESQMSQLASSVSKLESQVEKNYKNTQTKIALSAGTLRRKIEKEVEIPQDQDDETKEDNPKVLVTRPPFPERFAKSKKDEEAKEILETFRKVEVNIPCSTLSNRYPATQGFSRNYAPAKVSSRGTNGAMCDLGASINVMPLTIFESLHVGPLKETGVVIQLADRSVVYPEGVLEDVLVQVNELVFPADFYVLDMREDNSPNSTSILLGRPFIKTARTKIDVHAGTLTMEFDGEIISFNIFDSMRYPSDIPTVLFVDAFDPFVQKFPAIDDKDYIKLALEESPVPMEEENMGVDPLVQVNAKFDGDSVFLAKINKDLTYGPRTYKNKAFHDKISSRKNSLMNIKVFIGPRYLRNHYIEEVDSKCPTYSS</sequence>
<gene>
    <name evidence="4" type="ORF">Sradi_2650200</name>
</gene>
<keyword evidence="1" id="KW-0175">Coiled coil</keyword>
<feature type="region of interest" description="Disordered" evidence="2">
    <location>
        <begin position="404"/>
        <end position="423"/>
    </location>
</feature>
<dbReference type="PANTHER" id="PTHR33223">
    <property type="entry name" value="CCHC-TYPE DOMAIN-CONTAINING PROTEIN"/>
    <property type="match status" value="1"/>
</dbReference>
<dbReference type="AlphaFoldDB" id="A0AAW2S5M3"/>
<reference evidence="4" key="1">
    <citation type="submission" date="2020-06" db="EMBL/GenBank/DDBJ databases">
        <authorList>
            <person name="Li T."/>
            <person name="Hu X."/>
            <person name="Zhang T."/>
            <person name="Song X."/>
            <person name="Zhang H."/>
            <person name="Dai N."/>
            <person name="Sheng W."/>
            <person name="Hou X."/>
            <person name="Wei L."/>
        </authorList>
    </citation>
    <scope>NUCLEOTIDE SEQUENCE</scope>
    <source>
        <strain evidence="4">G02</strain>
        <tissue evidence="4">Leaf</tissue>
    </source>
</reference>
<dbReference type="InterPro" id="IPR021109">
    <property type="entry name" value="Peptidase_aspartic_dom_sf"/>
</dbReference>
<evidence type="ECO:0000256" key="2">
    <source>
        <dbReference type="SAM" id="MobiDB-lite"/>
    </source>
</evidence>
<proteinExistence type="predicted"/>
<dbReference type="Gene3D" id="2.40.70.10">
    <property type="entry name" value="Acid Proteases"/>
    <property type="match status" value="1"/>
</dbReference>